<dbReference type="Proteomes" id="UP000298049">
    <property type="component" value="Chromosome"/>
</dbReference>
<dbReference type="SUPFAM" id="SSF101322">
    <property type="entry name" value="YcfC-like"/>
    <property type="match status" value="1"/>
</dbReference>
<name>A0A4P7XIF6_9ALTE</name>
<dbReference type="OrthoDB" id="9788031at2"/>
<dbReference type="Pfam" id="PF04356">
    <property type="entry name" value="DUF489"/>
    <property type="match status" value="1"/>
</dbReference>
<dbReference type="EMBL" id="CP031093">
    <property type="protein sequence ID" value="QCF25657.1"/>
    <property type="molecule type" value="Genomic_DNA"/>
</dbReference>
<dbReference type="InterPro" id="IPR035932">
    <property type="entry name" value="HflD-like_sf"/>
</dbReference>
<evidence type="ECO:0000256" key="2">
    <source>
        <dbReference type="ARBA" id="ARBA00022490"/>
    </source>
</evidence>
<dbReference type="HAMAP" id="MF_00695">
    <property type="entry name" value="HflD_protein"/>
    <property type="match status" value="1"/>
</dbReference>
<organism evidence="5 6">
    <name type="scientific">Hydrocarboniclastica marina</name>
    <dbReference type="NCBI Taxonomy" id="2259620"/>
    <lineage>
        <taxon>Bacteria</taxon>
        <taxon>Pseudomonadati</taxon>
        <taxon>Pseudomonadota</taxon>
        <taxon>Gammaproteobacteria</taxon>
        <taxon>Alteromonadales</taxon>
        <taxon>Alteromonadaceae</taxon>
        <taxon>Hydrocarboniclastica</taxon>
    </lineage>
</organism>
<proteinExistence type="inferred from homology"/>
<keyword evidence="2 4" id="KW-0963">Cytoplasm</keyword>
<accession>A0A4P7XIF6</accession>
<comment type="subcellular location">
    <subcellularLocation>
        <location evidence="4">Cytoplasm</location>
    </subcellularLocation>
    <subcellularLocation>
        <location evidence="4">Cell membrane</location>
        <topology evidence="4">Peripheral membrane protein</topology>
        <orientation evidence="4">Cytoplasmic side</orientation>
    </subcellularLocation>
</comment>
<dbReference type="InterPro" id="IPR007451">
    <property type="entry name" value="HflD"/>
</dbReference>
<dbReference type="AlphaFoldDB" id="A0A4P7XIF6"/>
<evidence type="ECO:0000256" key="4">
    <source>
        <dbReference type="HAMAP-Rule" id="MF_00695"/>
    </source>
</evidence>
<gene>
    <name evidence="4" type="primary">hflD</name>
    <name evidence="5" type="ORF">soil367_06860</name>
</gene>
<keyword evidence="6" id="KW-1185">Reference proteome</keyword>
<dbReference type="GO" id="GO:0005737">
    <property type="term" value="C:cytoplasm"/>
    <property type="evidence" value="ECO:0007669"/>
    <property type="project" value="UniProtKB-SubCell"/>
</dbReference>
<comment type="similarity">
    <text evidence="4">Belongs to the HflD family.</text>
</comment>
<dbReference type="KEGG" id="hmi:soil367_06860"/>
<evidence type="ECO:0000256" key="3">
    <source>
        <dbReference type="ARBA" id="ARBA00023136"/>
    </source>
</evidence>
<reference evidence="5 6" key="1">
    <citation type="submission" date="2018-07" db="EMBL/GenBank/DDBJ databases">
        <title>Marsedoiliclastica nanhaica gen. nov. sp. nov., a novel marine hydrocarbonoclastic bacterium isolated from an in-situ enriched hydrocarbon-degrading consortium in deep-sea sediment.</title>
        <authorList>
            <person name="Dong C."/>
            <person name="Ma T."/>
            <person name="Liu R."/>
            <person name="Shao Z."/>
        </authorList>
    </citation>
    <scope>NUCLEOTIDE SEQUENCE [LARGE SCALE GENOMIC DNA]</scope>
    <source>
        <strain evidence="6">soil36-7</strain>
    </source>
</reference>
<keyword evidence="3 4" id="KW-0472">Membrane</keyword>
<protein>
    <recommendedName>
        <fullName evidence="4">High frequency lysogenization protein HflD homolog</fullName>
    </recommendedName>
</protein>
<evidence type="ECO:0000256" key="1">
    <source>
        <dbReference type="ARBA" id="ARBA00022475"/>
    </source>
</evidence>
<dbReference type="Gene3D" id="1.10.3890.10">
    <property type="entry name" value="HflD-like"/>
    <property type="match status" value="1"/>
</dbReference>
<dbReference type="PANTHER" id="PTHR38100">
    <property type="entry name" value="HIGH FREQUENCY LYSOGENIZATION PROTEIN HFLD"/>
    <property type="match status" value="1"/>
</dbReference>
<dbReference type="GO" id="GO:0005886">
    <property type="term" value="C:plasma membrane"/>
    <property type="evidence" value="ECO:0007669"/>
    <property type="project" value="UniProtKB-SubCell"/>
</dbReference>
<dbReference type="NCBIfam" id="NF001246">
    <property type="entry name" value="PRK00218.1-2"/>
    <property type="match status" value="1"/>
</dbReference>
<evidence type="ECO:0000313" key="5">
    <source>
        <dbReference type="EMBL" id="QCF25657.1"/>
    </source>
</evidence>
<dbReference type="RefSeq" id="WP_136548158.1">
    <property type="nucleotide sequence ID" value="NZ_CP031093.1"/>
</dbReference>
<dbReference type="PANTHER" id="PTHR38100:SF1">
    <property type="entry name" value="HIGH FREQUENCY LYSOGENIZATION PROTEIN HFLD"/>
    <property type="match status" value="1"/>
</dbReference>
<keyword evidence="1 4" id="KW-1003">Cell membrane</keyword>
<sequence length="208" mass="23321">MNNSFDNQLLALAGVFQAATLVQQIAHRGTCDETAMDASINSLFVTDPDHTLDVYGDLYKLREGLALLGGALDRQTSQKDVEVLRYALNLIHLAGRLRKNSDMLTVIGSRIEQARRGVEHFGVRHTNVIANLASIYVDTISTFRMRIQVTGEPGHLRVEENAARIRALLLAGIRSAVLWHQLGGRRWQLIFRRKRVAEAAQALRRQLD</sequence>
<evidence type="ECO:0000313" key="6">
    <source>
        <dbReference type="Proteomes" id="UP000298049"/>
    </source>
</evidence>